<sequence>MLNFELYNPTRLLYGKGQIAEVSNLIAPGSKVLLAYGGGSIFKNGIYDQVKAALSDFEVIEFGGIEPNPHYETLIKGVALAQREKVDFILGVGGGSVIDGVKFIASAIYFEGDAKDIILKIRRVDWQTMPYGAVLTLPATGSEMNNGGVVTIVETNDKMSFSGEPLYPQFAICDPTVVGSLPIRQIANGLADSFVHVLEQYITYPQNAALQDRFAESILATIIEVAPRILKDPKDYDAAMTYMWSCTMALNGLIGKGVAQDWVTHAIGHELTAMYGIDHGRTLAIIGPNLYRVMIDSKKEKLAQFGKRVFAISGQDDETIALEAIEQMVAFFHSLGIQTTLSAYTDKYEDAADRIVKRFNGRNWTVLGEKKLITLEKVNEIVKRSY</sequence>
<dbReference type="GO" id="GO:0046872">
    <property type="term" value="F:metal ion binding"/>
    <property type="evidence" value="ECO:0007669"/>
    <property type="project" value="InterPro"/>
</dbReference>
<dbReference type="OrthoDB" id="9801156at2"/>
<reference evidence="5 6" key="1">
    <citation type="journal article" date="2006" name="Int. J. Syst. Evol. Microbiol.">
        <title>Myroides pelagicus sp. nov., isolated from seawater in Thailand.</title>
        <authorList>
            <person name="Yoon J."/>
            <person name="Maneerat S."/>
            <person name="Kawai F."/>
            <person name="Yokota A."/>
        </authorList>
    </citation>
    <scope>NUCLEOTIDE SEQUENCE [LARGE SCALE GENOMIC DNA]</scope>
    <source>
        <strain evidence="5 6">SM1T</strain>
    </source>
</reference>
<dbReference type="FunFam" id="3.40.50.1970:FF:000003">
    <property type="entry name" value="Alcohol dehydrogenase, iron-containing"/>
    <property type="match status" value="1"/>
</dbReference>
<dbReference type="GO" id="GO:1990362">
    <property type="term" value="F:butanol dehydrogenase (NAD+) activity"/>
    <property type="evidence" value="ECO:0007669"/>
    <property type="project" value="InterPro"/>
</dbReference>
<dbReference type="GO" id="GO:1990002">
    <property type="term" value="F:methylglyoxal reductase (NADPH) (acetol producing) activity"/>
    <property type="evidence" value="ECO:0007669"/>
    <property type="project" value="TreeGrafter"/>
</dbReference>
<dbReference type="Gene3D" id="1.20.1090.10">
    <property type="entry name" value="Dehydroquinate synthase-like - alpha domain"/>
    <property type="match status" value="1"/>
</dbReference>
<evidence type="ECO:0000313" key="5">
    <source>
        <dbReference type="EMBL" id="MTH28843.1"/>
    </source>
</evidence>
<dbReference type="PANTHER" id="PTHR43633">
    <property type="entry name" value="ALCOHOL DEHYDROGENASE YQHD"/>
    <property type="match status" value="1"/>
</dbReference>
<protein>
    <submittedName>
        <fullName evidence="5">Iron-containing alcohol dehydrogenase</fullName>
    </submittedName>
</protein>
<evidence type="ECO:0000259" key="4">
    <source>
        <dbReference type="Pfam" id="PF25137"/>
    </source>
</evidence>
<dbReference type="InterPro" id="IPR001670">
    <property type="entry name" value="ADH_Fe/GldA"/>
</dbReference>
<keyword evidence="6" id="KW-1185">Reference proteome</keyword>
<dbReference type="InterPro" id="IPR044731">
    <property type="entry name" value="BDH-like"/>
</dbReference>
<dbReference type="InterPro" id="IPR056798">
    <property type="entry name" value="ADH_Fe_C"/>
</dbReference>
<dbReference type="Gene3D" id="3.40.50.1970">
    <property type="match status" value="1"/>
</dbReference>
<evidence type="ECO:0000256" key="2">
    <source>
        <dbReference type="ARBA" id="ARBA00023002"/>
    </source>
</evidence>
<comment type="similarity">
    <text evidence="1">Belongs to the iron-containing alcohol dehydrogenase family.</text>
</comment>
<dbReference type="CDD" id="cd08187">
    <property type="entry name" value="BDH"/>
    <property type="match status" value="1"/>
</dbReference>
<comment type="caution">
    <text evidence="5">The sequence shown here is derived from an EMBL/GenBank/DDBJ whole genome shotgun (WGS) entry which is preliminary data.</text>
</comment>
<dbReference type="PANTHER" id="PTHR43633:SF1">
    <property type="entry name" value="ALCOHOL DEHYDROGENASE YQHD"/>
    <property type="match status" value="1"/>
</dbReference>
<accession>A0A7K1GK92</accession>
<organism evidence="5 6">
    <name type="scientific">Myroides pelagicus</name>
    <dbReference type="NCBI Taxonomy" id="270914"/>
    <lineage>
        <taxon>Bacteria</taxon>
        <taxon>Pseudomonadati</taxon>
        <taxon>Bacteroidota</taxon>
        <taxon>Flavobacteriia</taxon>
        <taxon>Flavobacteriales</taxon>
        <taxon>Flavobacteriaceae</taxon>
        <taxon>Myroides</taxon>
    </lineage>
</organism>
<feature type="domain" description="Fe-containing alcohol dehydrogenase-like C-terminal" evidence="4">
    <location>
        <begin position="189"/>
        <end position="384"/>
    </location>
</feature>
<evidence type="ECO:0000313" key="6">
    <source>
        <dbReference type="Proteomes" id="UP000488936"/>
    </source>
</evidence>
<keyword evidence="2" id="KW-0560">Oxidoreductase</keyword>
<dbReference type="SUPFAM" id="SSF56796">
    <property type="entry name" value="Dehydroquinate synthase-like"/>
    <property type="match status" value="1"/>
</dbReference>
<gene>
    <name evidence="5" type="ORF">GJV77_02760</name>
</gene>
<name>A0A7K1GK92_9FLAO</name>
<dbReference type="GO" id="GO:0005829">
    <property type="term" value="C:cytosol"/>
    <property type="evidence" value="ECO:0007669"/>
    <property type="project" value="TreeGrafter"/>
</dbReference>
<proteinExistence type="inferred from homology"/>
<dbReference type="EMBL" id="WMJY01000004">
    <property type="protein sequence ID" value="MTH28843.1"/>
    <property type="molecule type" value="Genomic_DNA"/>
</dbReference>
<dbReference type="AlphaFoldDB" id="A0A7K1GK92"/>
<dbReference type="PROSITE" id="PS00060">
    <property type="entry name" value="ADH_IRON_2"/>
    <property type="match status" value="1"/>
</dbReference>
<dbReference type="Pfam" id="PF00465">
    <property type="entry name" value="Fe-ADH"/>
    <property type="match status" value="1"/>
</dbReference>
<dbReference type="RefSeq" id="WP_155034828.1">
    <property type="nucleotide sequence ID" value="NZ_JAYMMG010000009.1"/>
</dbReference>
<feature type="domain" description="Alcohol dehydrogenase iron-type/glycerol dehydrogenase GldA" evidence="3">
    <location>
        <begin position="9"/>
        <end position="175"/>
    </location>
</feature>
<dbReference type="Pfam" id="PF25137">
    <property type="entry name" value="ADH_Fe_C"/>
    <property type="match status" value="1"/>
</dbReference>
<dbReference type="Proteomes" id="UP000488936">
    <property type="component" value="Unassembled WGS sequence"/>
</dbReference>
<dbReference type="GO" id="GO:0008106">
    <property type="term" value="F:alcohol dehydrogenase (NADP+) activity"/>
    <property type="evidence" value="ECO:0007669"/>
    <property type="project" value="TreeGrafter"/>
</dbReference>
<evidence type="ECO:0000256" key="1">
    <source>
        <dbReference type="ARBA" id="ARBA00007358"/>
    </source>
</evidence>
<dbReference type="InterPro" id="IPR018211">
    <property type="entry name" value="ADH_Fe_CS"/>
</dbReference>
<evidence type="ECO:0000259" key="3">
    <source>
        <dbReference type="Pfam" id="PF00465"/>
    </source>
</evidence>